<dbReference type="GO" id="GO:0006282">
    <property type="term" value="P:regulation of DNA repair"/>
    <property type="evidence" value="ECO:0007669"/>
    <property type="project" value="UniProtKB-UniRule"/>
</dbReference>
<evidence type="ECO:0000256" key="1">
    <source>
        <dbReference type="ARBA" id="ARBA00004496"/>
    </source>
</evidence>
<comment type="similarity">
    <text evidence="2 5">Belongs to the RecX family.</text>
</comment>
<dbReference type="InterPro" id="IPR053925">
    <property type="entry name" value="RecX_HTH_3rd"/>
</dbReference>
<dbReference type="InterPro" id="IPR003783">
    <property type="entry name" value="Regulatory_RecX"/>
</dbReference>
<sequence>MKKITSVEVQKRNQGRVNVFINQEFSFACDAELVYRYDIRKGKSVVEEELKEIIEEEDFIKCKNSALRSLEKAYKTEKEIIDKLKDKGFEEKIIKRTLEFLKEYNLLDDNKYTDMFVKDKIKAQGRNKIKFSLMRKGVCEEVIKARIDNIDVDDELEVATNLAQKKYNVLIKREDDKFKISQKLYRFLASKGYTYECINKAVKNVTNIEDFLE</sequence>
<evidence type="ECO:0000259" key="8">
    <source>
        <dbReference type="Pfam" id="PF21982"/>
    </source>
</evidence>
<evidence type="ECO:0000256" key="3">
    <source>
        <dbReference type="ARBA" id="ARBA00018111"/>
    </source>
</evidence>
<dbReference type="Gene3D" id="1.10.10.10">
    <property type="entry name" value="Winged helix-like DNA-binding domain superfamily/Winged helix DNA-binding domain"/>
    <property type="match status" value="3"/>
</dbReference>
<dbReference type="AlphaFoldDB" id="A0A1M6A8B8"/>
<evidence type="ECO:0000259" key="6">
    <source>
        <dbReference type="Pfam" id="PF02631"/>
    </source>
</evidence>
<dbReference type="PANTHER" id="PTHR33602:SF1">
    <property type="entry name" value="REGULATORY PROTEIN RECX FAMILY PROTEIN"/>
    <property type="match status" value="1"/>
</dbReference>
<organism evidence="9 10">
    <name type="scientific">Clostridium cavendishii DSM 21758</name>
    <dbReference type="NCBI Taxonomy" id="1121302"/>
    <lineage>
        <taxon>Bacteria</taxon>
        <taxon>Bacillati</taxon>
        <taxon>Bacillota</taxon>
        <taxon>Clostridia</taxon>
        <taxon>Eubacteriales</taxon>
        <taxon>Clostridiaceae</taxon>
        <taxon>Clostridium</taxon>
    </lineage>
</organism>
<comment type="function">
    <text evidence="5">Modulates RecA activity.</text>
</comment>
<dbReference type="InterPro" id="IPR053924">
    <property type="entry name" value="RecX_HTH_2nd"/>
</dbReference>
<evidence type="ECO:0000313" key="9">
    <source>
        <dbReference type="EMBL" id="SHI32715.1"/>
    </source>
</evidence>
<evidence type="ECO:0000256" key="4">
    <source>
        <dbReference type="ARBA" id="ARBA00022490"/>
    </source>
</evidence>
<reference evidence="9 10" key="1">
    <citation type="submission" date="2016-11" db="EMBL/GenBank/DDBJ databases">
        <authorList>
            <person name="Jaros S."/>
            <person name="Januszkiewicz K."/>
            <person name="Wedrychowicz H."/>
        </authorList>
    </citation>
    <scope>NUCLEOTIDE SEQUENCE [LARGE SCALE GENOMIC DNA]</scope>
    <source>
        <strain evidence="9 10">DSM 21758</strain>
    </source>
</reference>
<evidence type="ECO:0000259" key="7">
    <source>
        <dbReference type="Pfam" id="PF21981"/>
    </source>
</evidence>
<dbReference type="RefSeq" id="WP_072984042.1">
    <property type="nucleotide sequence ID" value="NZ_FQZB01000003.1"/>
</dbReference>
<keyword evidence="4 5" id="KW-0963">Cytoplasm</keyword>
<evidence type="ECO:0000313" key="10">
    <source>
        <dbReference type="Proteomes" id="UP000184310"/>
    </source>
</evidence>
<feature type="domain" description="RecX second three-helical" evidence="6">
    <location>
        <begin position="108"/>
        <end position="144"/>
    </location>
</feature>
<proteinExistence type="inferred from homology"/>
<evidence type="ECO:0000256" key="5">
    <source>
        <dbReference type="HAMAP-Rule" id="MF_01114"/>
    </source>
</evidence>
<keyword evidence="10" id="KW-1185">Reference proteome</keyword>
<dbReference type="STRING" id="1121302.SAMN02745163_00013"/>
<dbReference type="Pfam" id="PF02631">
    <property type="entry name" value="RecX_HTH2"/>
    <property type="match status" value="1"/>
</dbReference>
<dbReference type="Pfam" id="PF21982">
    <property type="entry name" value="RecX_HTH1"/>
    <property type="match status" value="1"/>
</dbReference>
<dbReference type="EMBL" id="FQZB01000003">
    <property type="protein sequence ID" value="SHI32715.1"/>
    <property type="molecule type" value="Genomic_DNA"/>
</dbReference>
<accession>A0A1M6A8B8</accession>
<dbReference type="HAMAP" id="MF_01114">
    <property type="entry name" value="RecX"/>
    <property type="match status" value="1"/>
</dbReference>
<comment type="subcellular location">
    <subcellularLocation>
        <location evidence="1 5">Cytoplasm</location>
    </subcellularLocation>
</comment>
<dbReference type="GO" id="GO:0005737">
    <property type="term" value="C:cytoplasm"/>
    <property type="evidence" value="ECO:0007669"/>
    <property type="project" value="UniProtKB-SubCell"/>
</dbReference>
<dbReference type="Pfam" id="PF21981">
    <property type="entry name" value="RecX_HTH3"/>
    <property type="match status" value="1"/>
</dbReference>
<feature type="domain" description="RecX first three-helical" evidence="8">
    <location>
        <begin position="62"/>
        <end position="101"/>
    </location>
</feature>
<dbReference type="InterPro" id="IPR036388">
    <property type="entry name" value="WH-like_DNA-bd_sf"/>
</dbReference>
<dbReference type="InterPro" id="IPR053926">
    <property type="entry name" value="RecX_HTH_1st"/>
</dbReference>
<protein>
    <recommendedName>
        <fullName evidence="3 5">Regulatory protein RecX</fullName>
    </recommendedName>
</protein>
<gene>
    <name evidence="5" type="primary">recX</name>
    <name evidence="9" type="ORF">SAMN02745163_00013</name>
</gene>
<evidence type="ECO:0000256" key="2">
    <source>
        <dbReference type="ARBA" id="ARBA00009695"/>
    </source>
</evidence>
<feature type="domain" description="RecX third three-helical" evidence="7">
    <location>
        <begin position="153"/>
        <end position="202"/>
    </location>
</feature>
<dbReference type="PANTHER" id="PTHR33602">
    <property type="entry name" value="REGULATORY PROTEIN RECX FAMILY PROTEIN"/>
    <property type="match status" value="1"/>
</dbReference>
<dbReference type="Proteomes" id="UP000184310">
    <property type="component" value="Unassembled WGS sequence"/>
</dbReference>
<dbReference type="NCBIfam" id="NF001058">
    <property type="entry name" value="PRK00117.4-1"/>
    <property type="match status" value="1"/>
</dbReference>
<name>A0A1M6A8B8_9CLOT</name>
<dbReference type="OrthoDB" id="5421057at2"/>